<dbReference type="AlphaFoldDB" id="A0A2A7ATC2"/>
<feature type="transmembrane region" description="Helical" evidence="2">
    <location>
        <begin position="52"/>
        <end position="70"/>
    </location>
</feature>
<sequence>MSVVLSILGVVGGVLLFLLKCIGILLLVVLVLAVLLMLCPFCADVLWENETLTVKVGALGITFPVFLYPAPEKPKKEKKKKSKKKPEEESKSKPEATPRKKAKLTLNIVCTILRGAGKLTKAVFGALRITKINICLGVRGEDPADAARSYGKLNAWLGGALGLLDRFLYLDFEQLRLVPDLGSDQPTVEDRVSFRVTAQAYAIVFTALRVLYEFWHEKVLDLFL</sequence>
<reference evidence="3 4" key="1">
    <citation type="journal article" date="2017" name="Front. Microbiol.">
        <title>New Insights into the Diversity of the Genus Faecalibacterium.</title>
        <authorList>
            <person name="Benevides L."/>
            <person name="Burman S."/>
            <person name="Martin R."/>
            <person name="Robert V."/>
            <person name="Thomas M."/>
            <person name="Miquel S."/>
            <person name="Chain F."/>
            <person name="Sokol H."/>
            <person name="Bermudez-Humaran L.G."/>
            <person name="Morrison M."/>
            <person name="Langella P."/>
            <person name="Azevedo V.A."/>
            <person name="Chatel J.M."/>
            <person name="Soares S."/>
        </authorList>
    </citation>
    <scope>NUCLEOTIDE SEQUENCE [LARGE SCALE GENOMIC DNA]</scope>
    <source>
        <strain evidence="3 4">CNCM I 4575</strain>
    </source>
</reference>
<feature type="transmembrane region" description="Helical" evidence="2">
    <location>
        <begin position="7"/>
        <end position="37"/>
    </location>
</feature>
<dbReference type="Proteomes" id="UP000220005">
    <property type="component" value="Unassembled WGS sequence"/>
</dbReference>
<evidence type="ECO:0000256" key="1">
    <source>
        <dbReference type="SAM" id="MobiDB-lite"/>
    </source>
</evidence>
<feature type="region of interest" description="Disordered" evidence="1">
    <location>
        <begin position="74"/>
        <end position="99"/>
    </location>
</feature>
<name>A0A2A7ATC2_9FIRM</name>
<feature type="compositionally biased region" description="Basic and acidic residues" evidence="1">
    <location>
        <begin position="85"/>
        <end position="98"/>
    </location>
</feature>
<dbReference type="EMBL" id="NMTY01000004">
    <property type="protein sequence ID" value="PDX82322.1"/>
    <property type="molecule type" value="Genomic_DNA"/>
</dbReference>
<keyword evidence="2" id="KW-0472">Membrane</keyword>
<evidence type="ECO:0000313" key="3">
    <source>
        <dbReference type="EMBL" id="PDX82322.1"/>
    </source>
</evidence>
<evidence type="ECO:0008006" key="5">
    <source>
        <dbReference type="Google" id="ProtNLM"/>
    </source>
</evidence>
<evidence type="ECO:0000256" key="2">
    <source>
        <dbReference type="SAM" id="Phobius"/>
    </source>
</evidence>
<accession>A0A2A7ATC2</accession>
<keyword evidence="2" id="KW-1133">Transmembrane helix</keyword>
<dbReference type="RefSeq" id="WP_097838787.1">
    <property type="nucleotide sequence ID" value="NZ_NMTY01000004.1"/>
</dbReference>
<evidence type="ECO:0000313" key="4">
    <source>
        <dbReference type="Proteomes" id="UP000220005"/>
    </source>
</evidence>
<comment type="caution">
    <text evidence="3">The sequence shown here is derived from an EMBL/GenBank/DDBJ whole genome shotgun (WGS) entry which is preliminary data.</text>
</comment>
<protein>
    <recommendedName>
        <fullName evidence="5">DUF2953 domain-containing protein</fullName>
    </recommendedName>
</protein>
<keyword evidence="2" id="KW-0812">Transmembrane</keyword>
<proteinExistence type="predicted"/>
<gene>
    <name evidence="3" type="ORF">CGS58_02290</name>
</gene>
<organism evidence="3 4">
    <name type="scientific">Faecalibacterium prausnitzii</name>
    <dbReference type="NCBI Taxonomy" id="853"/>
    <lineage>
        <taxon>Bacteria</taxon>
        <taxon>Bacillati</taxon>
        <taxon>Bacillota</taxon>
        <taxon>Clostridia</taxon>
        <taxon>Eubacteriales</taxon>
        <taxon>Oscillospiraceae</taxon>
        <taxon>Faecalibacterium</taxon>
    </lineage>
</organism>